<dbReference type="HAMAP" id="MF_00527">
    <property type="entry name" value="3MGH"/>
    <property type="match status" value="1"/>
</dbReference>
<reference evidence="6 7" key="1">
    <citation type="submission" date="2015-01" db="EMBL/GenBank/DDBJ databases">
        <title>Paenibacillus swuensis/DY6/whole genome sequencing.</title>
        <authorList>
            <person name="Kim M.K."/>
            <person name="Srinivasan S."/>
            <person name="Lee J.-J."/>
        </authorList>
    </citation>
    <scope>NUCLEOTIDE SEQUENCE [LARGE SCALE GENOMIC DNA]</scope>
    <source>
        <strain evidence="6 7">DY6</strain>
    </source>
</reference>
<dbReference type="KEGG" id="pswu:SY83_00920"/>
<evidence type="ECO:0000313" key="7">
    <source>
        <dbReference type="Proteomes" id="UP000076927"/>
    </source>
</evidence>
<evidence type="ECO:0000256" key="5">
    <source>
        <dbReference type="HAMAP-Rule" id="MF_00527"/>
    </source>
</evidence>
<dbReference type="Gene3D" id="3.10.300.10">
    <property type="entry name" value="Methylpurine-DNA glycosylase (MPG)"/>
    <property type="match status" value="1"/>
</dbReference>
<dbReference type="PANTHER" id="PTHR10429">
    <property type="entry name" value="DNA-3-METHYLADENINE GLYCOSYLASE"/>
    <property type="match status" value="1"/>
</dbReference>
<evidence type="ECO:0000256" key="2">
    <source>
        <dbReference type="ARBA" id="ARBA00022763"/>
    </source>
</evidence>
<dbReference type="InterPro" id="IPR036995">
    <property type="entry name" value="MPG_sf"/>
</dbReference>
<gene>
    <name evidence="6" type="ORF">SY83_00920</name>
</gene>
<dbReference type="CDD" id="cd00540">
    <property type="entry name" value="AAG"/>
    <property type="match status" value="1"/>
</dbReference>
<dbReference type="GO" id="GO:0003905">
    <property type="term" value="F:alkylbase DNA N-glycosylase activity"/>
    <property type="evidence" value="ECO:0007669"/>
    <property type="project" value="InterPro"/>
</dbReference>
<dbReference type="InterPro" id="IPR003180">
    <property type="entry name" value="MPG"/>
</dbReference>
<dbReference type="Proteomes" id="UP000076927">
    <property type="component" value="Chromosome"/>
</dbReference>
<keyword evidence="4 5" id="KW-0234">DNA repair</keyword>
<dbReference type="EMBL" id="CP011388">
    <property type="protein sequence ID" value="ANE45138.1"/>
    <property type="molecule type" value="Genomic_DNA"/>
</dbReference>
<dbReference type="AlphaFoldDB" id="A0A172TDM9"/>
<dbReference type="PANTHER" id="PTHR10429:SF0">
    <property type="entry name" value="DNA-3-METHYLADENINE GLYCOSYLASE"/>
    <property type="match status" value="1"/>
</dbReference>
<dbReference type="GO" id="GO:0006284">
    <property type="term" value="P:base-excision repair"/>
    <property type="evidence" value="ECO:0007669"/>
    <property type="project" value="InterPro"/>
</dbReference>
<protein>
    <recommendedName>
        <fullName evidence="5">Putative 3-methyladenine DNA glycosylase</fullName>
        <ecNumber evidence="5">3.2.2.-</ecNumber>
    </recommendedName>
</protein>
<organism evidence="6 7">
    <name type="scientific">Paenibacillus swuensis</name>
    <dbReference type="NCBI Taxonomy" id="1178515"/>
    <lineage>
        <taxon>Bacteria</taxon>
        <taxon>Bacillati</taxon>
        <taxon>Bacillota</taxon>
        <taxon>Bacilli</taxon>
        <taxon>Bacillales</taxon>
        <taxon>Paenibacillaceae</taxon>
        <taxon>Paenibacillus</taxon>
    </lineage>
</organism>
<name>A0A172TDM9_9BACL</name>
<keyword evidence="7" id="KW-1185">Reference proteome</keyword>
<evidence type="ECO:0000256" key="4">
    <source>
        <dbReference type="ARBA" id="ARBA00023204"/>
    </source>
</evidence>
<dbReference type="NCBIfam" id="NF002003">
    <property type="entry name" value="PRK00802.1-3"/>
    <property type="match status" value="1"/>
</dbReference>
<dbReference type="OrthoDB" id="9794313at2"/>
<dbReference type="NCBIfam" id="TIGR00567">
    <property type="entry name" value="3mg"/>
    <property type="match status" value="1"/>
</dbReference>
<evidence type="ECO:0000256" key="3">
    <source>
        <dbReference type="ARBA" id="ARBA00022801"/>
    </source>
</evidence>
<dbReference type="SUPFAM" id="SSF50486">
    <property type="entry name" value="FMT C-terminal domain-like"/>
    <property type="match status" value="1"/>
</dbReference>
<evidence type="ECO:0000256" key="1">
    <source>
        <dbReference type="ARBA" id="ARBA00009232"/>
    </source>
</evidence>
<dbReference type="GO" id="GO:0003677">
    <property type="term" value="F:DNA binding"/>
    <property type="evidence" value="ECO:0007669"/>
    <property type="project" value="InterPro"/>
</dbReference>
<sequence length="188" mass="20452">MERAFYERHTVTVAQDLIGCLLIRRGFSGLEDIVVRITETEAYRGADDPASHAHRGVTPRNRLMFGQAGHLYVYLSYGMHYCMNIVTEGEGEPGAVLLRGAEVVQGLELVRANRPGVRDAQLLNGPGKLTKGLALDLAYNGYDVCGGFGGGELELLPPPTGMRPLPLKETGRIGISKGQAMPWRFVEG</sequence>
<dbReference type="Pfam" id="PF02245">
    <property type="entry name" value="Pur_DNA_glyco"/>
    <property type="match status" value="1"/>
</dbReference>
<dbReference type="PATRIC" id="fig|1178515.4.peg.156"/>
<comment type="similarity">
    <text evidence="1 5">Belongs to the DNA glycosylase MPG family.</text>
</comment>
<dbReference type="STRING" id="1178515.SY83_00920"/>
<dbReference type="InterPro" id="IPR011034">
    <property type="entry name" value="Formyl_transferase-like_C_sf"/>
</dbReference>
<dbReference type="EC" id="3.2.2.-" evidence="5"/>
<accession>A0A172TDM9</accession>
<proteinExistence type="inferred from homology"/>
<evidence type="ECO:0000313" key="6">
    <source>
        <dbReference type="EMBL" id="ANE45138.1"/>
    </source>
</evidence>
<keyword evidence="2 5" id="KW-0227">DNA damage</keyword>
<keyword evidence="3 5" id="KW-0378">Hydrolase</keyword>